<dbReference type="InterPro" id="IPR003661">
    <property type="entry name" value="HisK_dim/P_dom"/>
</dbReference>
<keyword evidence="6 17" id="KW-0812">Transmembrane</keyword>
<evidence type="ECO:0000256" key="4">
    <source>
        <dbReference type="ARBA" id="ARBA00022553"/>
    </source>
</evidence>
<dbReference type="InterPro" id="IPR004358">
    <property type="entry name" value="Sig_transdc_His_kin-like_C"/>
</dbReference>
<feature type="compositionally biased region" description="Polar residues" evidence="16">
    <location>
        <begin position="455"/>
        <end position="467"/>
    </location>
</feature>
<evidence type="ECO:0000256" key="10">
    <source>
        <dbReference type="ARBA" id="ARBA00022989"/>
    </source>
</evidence>
<dbReference type="FunFam" id="3.40.50.2300:FF:000289">
    <property type="entry name" value="Osmosensing histidine protein kinase SLN1"/>
    <property type="match status" value="1"/>
</dbReference>
<proteinExistence type="predicted"/>
<keyword evidence="15" id="KW-0175">Coiled coil</keyword>
<dbReference type="PRINTS" id="PR00344">
    <property type="entry name" value="BCTRLSENSOR"/>
</dbReference>
<gene>
    <name evidence="21" type="ORF">PACTADRAFT_49337</name>
</gene>
<evidence type="ECO:0000313" key="21">
    <source>
        <dbReference type="EMBL" id="ODV95900.1"/>
    </source>
</evidence>
<keyword evidence="4 14" id="KW-0597">Phosphoprotein</keyword>
<dbReference type="SMART" id="SM00448">
    <property type="entry name" value="REC"/>
    <property type="match status" value="1"/>
</dbReference>
<keyword evidence="8" id="KW-0418">Kinase</keyword>
<feature type="domain" description="Histidine kinase" evidence="18">
    <location>
        <begin position="539"/>
        <end position="904"/>
    </location>
</feature>
<dbReference type="Gene3D" id="3.40.50.2300">
    <property type="match status" value="1"/>
</dbReference>
<reference evidence="22" key="1">
    <citation type="submission" date="2016-05" db="EMBL/GenBank/DDBJ databases">
        <title>Comparative genomics of biotechnologically important yeasts.</title>
        <authorList>
            <consortium name="DOE Joint Genome Institute"/>
            <person name="Riley R."/>
            <person name="Haridas S."/>
            <person name="Wolfe K.H."/>
            <person name="Lopes M.R."/>
            <person name="Hittinger C.T."/>
            <person name="Goker M."/>
            <person name="Salamov A."/>
            <person name="Wisecaver J."/>
            <person name="Long T.M."/>
            <person name="Aerts A.L."/>
            <person name="Barry K."/>
            <person name="Choi C."/>
            <person name="Clum A."/>
            <person name="Coughlan A.Y."/>
            <person name="Deshpande S."/>
            <person name="Douglass A.P."/>
            <person name="Hanson S.J."/>
            <person name="Klenk H.-P."/>
            <person name="Labutti K."/>
            <person name="Lapidus A."/>
            <person name="Lindquist E."/>
            <person name="Lipzen A."/>
            <person name="Meier-Kolthoff J.P."/>
            <person name="Ohm R.A."/>
            <person name="Otillar R.P."/>
            <person name="Pangilinan J."/>
            <person name="Peng Y."/>
            <person name="Rokas A."/>
            <person name="Rosa C.A."/>
            <person name="Scheuner C."/>
            <person name="Sibirny A.A."/>
            <person name="Slot J.C."/>
            <person name="Stielow J.B."/>
            <person name="Sun H."/>
            <person name="Kurtzman C.P."/>
            <person name="Blackwell M."/>
            <person name="Grigoriev I.V."/>
            <person name="Jeffries T.W."/>
        </authorList>
    </citation>
    <scope>NUCLEOTIDE SEQUENCE [LARGE SCALE GENOMIC DNA]</scope>
    <source>
        <strain evidence="22">NRRL Y-2460</strain>
    </source>
</reference>
<dbReference type="Gene3D" id="1.10.287.130">
    <property type="match status" value="1"/>
</dbReference>
<evidence type="ECO:0000256" key="12">
    <source>
        <dbReference type="ARBA" id="ARBA00023136"/>
    </source>
</evidence>
<evidence type="ECO:0000256" key="1">
    <source>
        <dbReference type="ARBA" id="ARBA00000085"/>
    </source>
</evidence>
<evidence type="ECO:0000259" key="18">
    <source>
        <dbReference type="PROSITE" id="PS50109"/>
    </source>
</evidence>
<dbReference type="EC" id="2.7.13.3" evidence="3"/>
<dbReference type="OrthoDB" id="60033at2759"/>
<comment type="catalytic activity">
    <reaction evidence="1">
        <text>ATP + protein L-histidine = ADP + protein N-phospho-L-histidine.</text>
        <dbReference type="EC" id="2.7.13.3"/>
    </reaction>
</comment>
<dbReference type="GO" id="GO:0036180">
    <property type="term" value="P:filamentous growth of a population of unicellular organisms in response to biotic stimulus"/>
    <property type="evidence" value="ECO:0007669"/>
    <property type="project" value="UniProtKB-ARBA"/>
</dbReference>
<feature type="compositionally biased region" description="Low complexity" evidence="16">
    <location>
        <begin position="704"/>
        <end position="717"/>
    </location>
</feature>
<evidence type="ECO:0000256" key="5">
    <source>
        <dbReference type="ARBA" id="ARBA00022679"/>
    </source>
</evidence>
<dbReference type="CDD" id="cd06225">
    <property type="entry name" value="HAMP"/>
    <property type="match status" value="1"/>
</dbReference>
<feature type="compositionally biased region" description="Polar residues" evidence="16">
    <location>
        <begin position="983"/>
        <end position="1002"/>
    </location>
</feature>
<keyword evidence="5" id="KW-0808">Transferase</keyword>
<dbReference type="GO" id="GO:0005034">
    <property type="term" value="F:osmosensor activity"/>
    <property type="evidence" value="ECO:0007669"/>
    <property type="project" value="EnsemblFungi"/>
</dbReference>
<dbReference type="SMART" id="SM00388">
    <property type="entry name" value="HisKA"/>
    <property type="match status" value="1"/>
</dbReference>
<dbReference type="GO" id="GO:0007234">
    <property type="term" value="P:osmosensory signaling via phosphorelay pathway"/>
    <property type="evidence" value="ECO:0007669"/>
    <property type="project" value="EnsemblFungi"/>
</dbReference>
<keyword evidence="9" id="KW-0067">ATP-binding</keyword>
<evidence type="ECO:0000256" key="14">
    <source>
        <dbReference type="PROSITE-ProRule" id="PRU00169"/>
    </source>
</evidence>
<evidence type="ECO:0000259" key="20">
    <source>
        <dbReference type="PROSITE" id="PS50885"/>
    </source>
</evidence>
<feature type="domain" description="HAMP" evidence="20">
    <location>
        <begin position="474"/>
        <end position="506"/>
    </location>
</feature>
<evidence type="ECO:0000256" key="8">
    <source>
        <dbReference type="ARBA" id="ARBA00022777"/>
    </source>
</evidence>
<feature type="region of interest" description="Disordered" evidence="16">
    <location>
        <begin position="935"/>
        <end position="958"/>
    </location>
</feature>
<dbReference type="GO" id="GO:0005524">
    <property type="term" value="F:ATP binding"/>
    <property type="evidence" value="ECO:0007669"/>
    <property type="project" value="UniProtKB-KW"/>
</dbReference>
<dbReference type="SUPFAM" id="SSF47384">
    <property type="entry name" value="Homodimeric domain of signal transducing histidine kinase"/>
    <property type="match status" value="1"/>
</dbReference>
<keyword evidence="11" id="KW-0902">Two-component regulatory system</keyword>
<dbReference type="PANTHER" id="PTHR43047:SF72">
    <property type="entry name" value="OSMOSENSING HISTIDINE PROTEIN KINASE SLN1"/>
    <property type="match status" value="1"/>
</dbReference>
<dbReference type="SMART" id="SM00387">
    <property type="entry name" value="HATPase_c"/>
    <property type="match status" value="1"/>
</dbReference>
<dbReference type="PANTHER" id="PTHR43047">
    <property type="entry name" value="TWO-COMPONENT HISTIDINE PROTEIN KINASE"/>
    <property type="match status" value="1"/>
</dbReference>
<feature type="coiled-coil region" evidence="15">
    <location>
        <begin position="505"/>
        <end position="532"/>
    </location>
</feature>
<organism evidence="21 22">
    <name type="scientific">Pachysolen tannophilus NRRL Y-2460</name>
    <dbReference type="NCBI Taxonomy" id="669874"/>
    <lineage>
        <taxon>Eukaryota</taxon>
        <taxon>Fungi</taxon>
        <taxon>Dikarya</taxon>
        <taxon>Ascomycota</taxon>
        <taxon>Saccharomycotina</taxon>
        <taxon>Pichiomycetes</taxon>
        <taxon>Pachysolenaceae</taxon>
        <taxon>Pachysolen</taxon>
    </lineage>
</organism>
<evidence type="ECO:0000259" key="19">
    <source>
        <dbReference type="PROSITE" id="PS50110"/>
    </source>
</evidence>
<feature type="modified residue" description="4-aspartylphosphate" evidence="14">
    <location>
        <position position="1103"/>
    </location>
</feature>
<feature type="domain" description="Response regulatory" evidence="19">
    <location>
        <begin position="1048"/>
        <end position="1169"/>
    </location>
</feature>
<feature type="compositionally biased region" description="Low complexity" evidence="16">
    <location>
        <begin position="773"/>
        <end position="795"/>
    </location>
</feature>
<dbReference type="SUPFAM" id="SSF52172">
    <property type="entry name" value="CheY-like"/>
    <property type="match status" value="1"/>
</dbReference>
<feature type="transmembrane region" description="Helical" evidence="17">
    <location>
        <begin position="12"/>
        <end position="35"/>
    </location>
</feature>
<protein>
    <recommendedName>
        <fullName evidence="3">histidine kinase</fullName>
        <ecNumber evidence="3">2.7.13.3</ecNumber>
    </recommendedName>
</protein>
<dbReference type="CDD" id="cd00082">
    <property type="entry name" value="HisKA"/>
    <property type="match status" value="1"/>
</dbReference>
<dbReference type="Pfam" id="PF00072">
    <property type="entry name" value="Response_reg"/>
    <property type="match status" value="1"/>
</dbReference>
<dbReference type="InterPro" id="IPR003594">
    <property type="entry name" value="HATPase_dom"/>
</dbReference>
<dbReference type="PROSITE" id="PS50885">
    <property type="entry name" value="HAMP"/>
    <property type="match status" value="1"/>
</dbReference>
<dbReference type="SUPFAM" id="SSF55874">
    <property type="entry name" value="ATPase domain of HSP90 chaperone/DNA topoisomerase II/histidine kinase"/>
    <property type="match status" value="2"/>
</dbReference>
<dbReference type="InterPro" id="IPR036890">
    <property type="entry name" value="HATPase_C_sf"/>
</dbReference>
<dbReference type="FunFam" id="1.10.287.130:FF:000004">
    <property type="entry name" value="Ethylene receptor 1"/>
    <property type="match status" value="1"/>
</dbReference>
<feature type="compositionally biased region" description="Polar residues" evidence="16">
    <location>
        <begin position="1010"/>
        <end position="1027"/>
    </location>
</feature>
<dbReference type="GO" id="GO:0000155">
    <property type="term" value="F:phosphorelay sensor kinase activity"/>
    <property type="evidence" value="ECO:0007669"/>
    <property type="project" value="InterPro"/>
</dbReference>
<evidence type="ECO:0000256" key="7">
    <source>
        <dbReference type="ARBA" id="ARBA00022741"/>
    </source>
</evidence>
<dbReference type="InterPro" id="IPR003660">
    <property type="entry name" value="HAMP_dom"/>
</dbReference>
<dbReference type="Proteomes" id="UP000094236">
    <property type="component" value="Unassembled WGS sequence"/>
</dbReference>
<feature type="region of interest" description="Disordered" evidence="16">
    <location>
        <begin position="429"/>
        <end position="468"/>
    </location>
</feature>
<dbReference type="Pfam" id="PF02518">
    <property type="entry name" value="HATPase_c"/>
    <property type="match status" value="1"/>
</dbReference>
<dbReference type="GO" id="GO:0009927">
    <property type="term" value="F:histidine phosphotransfer kinase activity"/>
    <property type="evidence" value="ECO:0007669"/>
    <property type="project" value="EnsemblFungi"/>
</dbReference>
<dbReference type="AlphaFoldDB" id="A0A1E4TVX7"/>
<evidence type="ECO:0000256" key="3">
    <source>
        <dbReference type="ARBA" id="ARBA00012438"/>
    </source>
</evidence>
<accession>A0A1E4TVX7</accession>
<feature type="region of interest" description="Disordered" evidence="16">
    <location>
        <begin position="972"/>
        <end position="1042"/>
    </location>
</feature>
<evidence type="ECO:0000256" key="6">
    <source>
        <dbReference type="ARBA" id="ARBA00022692"/>
    </source>
</evidence>
<evidence type="ECO:0000256" key="15">
    <source>
        <dbReference type="SAM" id="Coils"/>
    </source>
</evidence>
<dbReference type="GO" id="GO:0005886">
    <property type="term" value="C:plasma membrane"/>
    <property type="evidence" value="ECO:0007669"/>
    <property type="project" value="EnsemblFungi"/>
</dbReference>
<keyword evidence="12 17" id="KW-0472">Membrane</keyword>
<dbReference type="CDD" id="cd17546">
    <property type="entry name" value="REC_hyHK_CKI1_RcsC-like"/>
    <property type="match status" value="1"/>
</dbReference>
<dbReference type="EMBL" id="KV454013">
    <property type="protein sequence ID" value="ODV95900.1"/>
    <property type="molecule type" value="Genomic_DNA"/>
</dbReference>
<evidence type="ECO:0000256" key="9">
    <source>
        <dbReference type="ARBA" id="ARBA00022840"/>
    </source>
</evidence>
<name>A0A1E4TVX7_PACTA</name>
<keyword evidence="13" id="KW-0325">Glycoprotein</keyword>
<dbReference type="Pfam" id="PF00512">
    <property type="entry name" value="HisKA"/>
    <property type="match status" value="1"/>
</dbReference>
<dbReference type="GO" id="GO:1900445">
    <property type="term" value="P:positive regulation of filamentous growth of a population of unicellular organisms in response to biotic stimulus"/>
    <property type="evidence" value="ECO:0007669"/>
    <property type="project" value="UniProtKB-ARBA"/>
</dbReference>
<keyword evidence="7" id="KW-0547">Nucleotide-binding</keyword>
<dbReference type="InterPro" id="IPR036097">
    <property type="entry name" value="HisK_dim/P_sf"/>
</dbReference>
<dbReference type="PROSITE" id="PS50110">
    <property type="entry name" value="RESPONSE_REGULATORY"/>
    <property type="match status" value="1"/>
</dbReference>
<feature type="region of interest" description="Disordered" evidence="16">
    <location>
        <begin position="772"/>
        <end position="814"/>
    </location>
</feature>
<dbReference type="Gene3D" id="3.30.565.10">
    <property type="entry name" value="Histidine kinase-like ATPase, C-terminal domain"/>
    <property type="match status" value="1"/>
</dbReference>
<dbReference type="PROSITE" id="PS50109">
    <property type="entry name" value="HIS_KIN"/>
    <property type="match status" value="1"/>
</dbReference>
<keyword evidence="22" id="KW-1185">Reference proteome</keyword>
<dbReference type="InterPro" id="IPR011006">
    <property type="entry name" value="CheY-like_superfamily"/>
</dbReference>
<evidence type="ECO:0000256" key="17">
    <source>
        <dbReference type="SAM" id="Phobius"/>
    </source>
</evidence>
<feature type="compositionally biased region" description="Basic and acidic residues" evidence="16">
    <location>
        <begin position="935"/>
        <end position="955"/>
    </location>
</feature>
<evidence type="ECO:0000313" key="22">
    <source>
        <dbReference type="Proteomes" id="UP000094236"/>
    </source>
</evidence>
<evidence type="ECO:0000256" key="11">
    <source>
        <dbReference type="ARBA" id="ARBA00023012"/>
    </source>
</evidence>
<comment type="subcellular location">
    <subcellularLocation>
        <location evidence="2">Membrane</location>
    </subcellularLocation>
</comment>
<dbReference type="InterPro" id="IPR005467">
    <property type="entry name" value="His_kinase_dom"/>
</dbReference>
<sequence>MVQIKIKIRTQLLILVCCSTLFSLLILSIVTGVYFTSNLTKLRSDKLEVMSELKASQIAQYTSYYYYQIYSVASRDDVKDSLVNYKAGNTSSSNFIGAQDYLQEYLDSTENMYDAVLYDVNSKALLKVENKVVNTNLMDSVVQFLHPLSSNHSIPDSLNGTDGMLLAGPAINDTTYLVSLTLPIYGNSSILISTPDLTGYITVTVNAEDMYAATEANDIDASTATVIKSVASSTNSSDFIGYQYAFIPEKGTSNLLYDVSNFSSYPLVRDILENHITQGSRAKVTTPMNSTVAVGFTLEDMQSCYWIIFIEQDRSSFLSSTVKLTKIIVGVVIGIAAFMCLITFPLAHLAVRPIVKLQKATEDISYRRNLHYRKEKSIFVSKTNSVFSTVPNSPTSATEKDKNANINDKVSGYQGGDVIAAGAAGAADGTEDKINGRNSGSGGGTAGGNEESRNRNCLSSTYSSPTSDHFVIPQRVQHSRKIIVDELSELTEAFNVMTDELDRQYTHLEDRVRERTRELEKAKIEAESANEAKTVFISQISHELRTPLNGILGLCSVCMSETDINTIQESLKLVFRSGELLLHILTELLTFSKNTLKKSKLENRDFKILDIAWQIKSIFGKLANDQNVNLSILIRPNLIRKMILFGDSNRIIQVIMNLVSNSLKFTPVDGSVKVNIRCLGEYDEAKSKGDNYQHVYVKGRTANDETNNTSMDSSTSSGIIEKTHSKSVSTVTTKRRNNDSDESDSQSIHTLSTVEYSNAIFESQFRHRKKSSKLSISSATSSSSSSPPTSSSGVSKDIEQNGEADPSAEVTTSEEFKIKPLENLKKWVIEITVEDTGPGIEPALQEKVFEPFVQGDQTLSRTYGGTGLGLSISRQLATMMHGTLILESKVGEGSKFTFRIPLPQTHYIEVDSSEEESELYNDEFNVNSKKNRKVKVVDPGEAEEARDSLSEIANHDHKKMTSQLKIDDLPESVSAADAPPTPSTQTSGHSAQSPHGESSGSSYFDKPSVLTKSSTGTAPSSAVQTHSGVCVTGGTSDKKSDNENDNVKILVAEDNLVNQEVIKRMLNFEGLKSITLACDGQEAITILQTSLKENDSFDLIFMDVQMPKVDGLAATRIMRNELKYDKPIVALTAFADESNVTKCLDSGMSGFLSKPIRRSQLRKILVELCPDAVLPNTP</sequence>
<feature type="region of interest" description="Disordered" evidence="16">
    <location>
        <begin position="699"/>
        <end position="749"/>
    </location>
</feature>
<keyword evidence="10 17" id="KW-1133">Transmembrane helix</keyword>
<dbReference type="STRING" id="669874.A0A1E4TVX7"/>
<evidence type="ECO:0000256" key="13">
    <source>
        <dbReference type="ARBA" id="ARBA00023180"/>
    </source>
</evidence>
<evidence type="ECO:0000256" key="2">
    <source>
        <dbReference type="ARBA" id="ARBA00004370"/>
    </source>
</evidence>
<dbReference type="InterPro" id="IPR001789">
    <property type="entry name" value="Sig_transdc_resp-reg_receiver"/>
</dbReference>
<evidence type="ECO:0000256" key="16">
    <source>
        <dbReference type="SAM" id="MobiDB-lite"/>
    </source>
</evidence>